<evidence type="ECO:0000313" key="4">
    <source>
        <dbReference type="Proteomes" id="UP000729402"/>
    </source>
</evidence>
<evidence type="ECO:0000256" key="1">
    <source>
        <dbReference type="SAM" id="SignalP"/>
    </source>
</evidence>
<protein>
    <recommendedName>
        <fullName evidence="2">Gnk2-homologous domain-containing protein</fullName>
    </recommendedName>
</protein>
<dbReference type="OrthoDB" id="634067at2759"/>
<name>A0A8J5X235_ZIZPA</name>
<evidence type="ECO:0000313" key="3">
    <source>
        <dbReference type="EMBL" id="KAG8099754.1"/>
    </source>
</evidence>
<dbReference type="PROSITE" id="PS51473">
    <property type="entry name" value="GNK2"/>
    <property type="match status" value="1"/>
</dbReference>
<dbReference type="PANTHER" id="PTHR32099">
    <property type="entry name" value="CYSTEINE-RICH REPEAT SECRETORY PROTEIN"/>
    <property type="match status" value="1"/>
</dbReference>
<feature type="signal peptide" evidence="1">
    <location>
        <begin position="1"/>
        <end position="25"/>
    </location>
</feature>
<dbReference type="InterPro" id="IPR002902">
    <property type="entry name" value="GNK2"/>
</dbReference>
<gene>
    <name evidence="3" type="ORF">GUJ93_ZPchr0013g37109</name>
</gene>
<accession>A0A8J5X235</accession>
<dbReference type="PANTHER" id="PTHR32099:SF61">
    <property type="entry name" value="OS04G0316200 PROTEIN"/>
    <property type="match status" value="1"/>
</dbReference>
<keyword evidence="1" id="KW-0732">Signal</keyword>
<dbReference type="Pfam" id="PF01657">
    <property type="entry name" value="Stress-antifung"/>
    <property type="match status" value="2"/>
</dbReference>
<reference evidence="3" key="2">
    <citation type="submission" date="2021-02" db="EMBL/GenBank/DDBJ databases">
        <authorList>
            <person name="Kimball J.A."/>
            <person name="Haas M.W."/>
            <person name="Macchietto M."/>
            <person name="Kono T."/>
            <person name="Duquette J."/>
            <person name="Shao M."/>
        </authorList>
    </citation>
    <scope>NUCLEOTIDE SEQUENCE</scope>
    <source>
        <tissue evidence="3">Fresh leaf tissue</tissue>
    </source>
</reference>
<reference evidence="3" key="1">
    <citation type="journal article" date="2021" name="bioRxiv">
        <title>Whole Genome Assembly and Annotation of Northern Wild Rice, Zizania palustris L., Supports a Whole Genome Duplication in the Zizania Genus.</title>
        <authorList>
            <person name="Haas M."/>
            <person name="Kono T."/>
            <person name="Macchietto M."/>
            <person name="Millas R."/>
            <person name="McGilp L."/>
            <person name="Shao M."/>
            <person name="Duquette J."/>
            <person name="Hirsch C.N."/>
            <person name="Kimball J."/>
        </authorList>
    </citation>
    <scope>NUCLEOTIDE SEQUENCE</scope>
    <source>
        <tissue evidence="3">Fresh leaf tissue</tissue>
    </source>
</reference>
<evidence type="ECO:0000259" key="2">
    <source>
        <dbReference type="PROSITE" id="PS51473"/>
    </source>
</evidence>
<dbReference type="EMBL" id="JAAALK010000079">
    <property type="protein sequence ID" value="KAG8099754.1"/>
    <property type="molecule type" value="Genomic_DNA"/>
</dbReference>
<dbReference type="CDD" id="cd23509">
    <property type="entry name" value="Gnk2-like"/>
    <property type="match status" value="2"/>
</dbReference>
<proteinExistence type="predicted"/>
<organism evidence="3 4">
    <name type="scientific">Zizania palustris</name>
    <name type="common">Northern wild rice</name>
    <dbReference type="NCBI Taxonomy" id="103762"/>
    <lineage>
        <taxon>Eukaryota</taxon>
        <taxon>Viridiplantae</taxon>
        <taxon>Streptophyta</taxon>
        <taxon>Embryophyta</taxon>
        <taxon>Tracheophyta</taxon>
        <taxon>Spermatophyta</taxon>
        <taxon>Magnoliopsida</taxon>
        <taxon>Liliopsida</taxon>
        <taxon>Poales</taxon>
        <taxon>Poaceae</taxon>
        <taxon>BOP clade</taxon>
        <taxon>Oryzoideae</taxon>
        <taxon>Oryzeae</taxon>
        <taxon>Zizaniinae</taxon>
        <taxon>Zizania</taxon>
    </lineage>
</organism>
<feature type="domain" description="Gnk2-homologous" evidence="2">
    <location>
        <begin position="25"/>
        <end position="129"/>
    </location>
</feature>
<feature type="chain" id="PRO_5035217959" description="Gnk2-homologous domain-containing protein" evidence="1">
    <location>
        <begin position="26"/>
        <end position="220"/>
    </location>
</feature>
<dbReference type="AlphaFoldDB" id="A0A8J5X235"/>
<sequence length="220" mass="23411">MRHHSSAIHAILLLAAALALPLAAAQPWEYCGSGSSGTQSNTYRANLFNLSATLRLNLNTSNTLFASGTIGAAPDAVYGLVLCSGDLSAAACVAKCTIDGDVKQRCNTISREAVLVYNVCSARFSEKDFLVSTDNSVTELLNTTVRYAVENSTSLFATGQRVGTDLGFPSIYSMAQCSPDLSPAQCRTCLNDLLSRWFMTFSLNGKGARAVGARCNMRSK</sequence>
<dbReference type="Proteomes" id="UP000729402">
    <property type="component" value="Unassembled WGS sequence"/>
</dbReference>
<keyword evidence="4" id="KW-1185">Reference proteome</keyword>
<comment type="caution">
    <text evidence="3">The sequence shown here is derived from an EMBL/GenBank/DDBJ whole genome shotgun (WGS) entry which is preliminary data.</text>
</comment>